<protein>
    <submittedName>
        <fullName evidence="1">Uncharacterized protein</fullName>
    </submittedName>
</protein>
<accession>A0A8T1KQS5</accession>
<organism evidence="1 2">
    <name type="scientific">Phytophthora cactorum</name>
    <dbReference type="NCBI Taxonomy" id="29920"/>
    <lineage>
        <taxon>Eukaryota</taxon>
        <taxon>Sar</taxon>
        <taxon>Stramenopiles</taxon>
        <taxon>Oomycota</taxon>
        <taxon>Peronosporomycetes</taxon>
        <taxon>Peronosporales</taxon>
        <taxon>Peronosporaceae</taxon>
        <taxon>Phytophthora</taxon>
    </lineage>
</organism>
<sequence length="58" mass="6676">MILHEFDRLKHADEYTTPILGLVDPDLQPNILGLIDNRWKFITPPSNSTRIAYLLDPS</sequence>
<comment type="caution">
    <text evidence="1">The sequence shown here is derived from an EMBL/GenBank/DDBJ whole genome shotgun (WGS) entry which is preliminary data.</text>
</comment>
<dbReference type="EMBL" id="RCMK01000323">
    <property type="protein sequence ID" value="KAG2936540.1"/>
    <property type="molecule type" value="Genomic_DNA"/>
</dbReference>
<evidence type="ECO:0000313" key="2">
    <source>
        <dbReference type="Proteomes" id="UP000736787"/>
    </source>
</evidence>
<evidence type="ECO:0000313" key="1">
    <source>
        <dbReference type="EMBL" id="KAG2936540.1"/>
    </source>
</evidence>
<reference evidence="1" key="1">
    <citation type="submission" date="2018-10" db="EMBL/GenBank/DDBJ databases">
        <title>Effector identification in a new, highly contiguous assembly of the strawberry crown rot pathogen Phytophthora cactorum.</title>
        <authorList>
            <person name="Armitage A.D."/>
            <person name="Nellist C.F."/>
            <person name="Bates H."/>
            <person name="Vickerstaff R.J."/>
            <person name="Harrison R.J."/>
        </authorList>
    </citation>
    <scope>NUCLEOTIDE SEQUENCE</scope>
    <source>
        <strain evidence="1">4040</strain>
    </source>
</reference>
<dbReference type="AlphaFoldDB" id="A0A8T1KQS5"/>
<proteinExistence type="predicted"/>
<name>A0A8T1KQS5_9STRA</name>
<dbReference type="Proteomes" id="UP000736787">
    <property type="component" value="Unassembled WGS sequence"/>
</dbReference>
<gene>
    <name evidence="1" type="ORF">PC117_g12047</name>
</gene>